<accession>A0A8J4Y834</accession>
<name>A0A8J4Y834_CHIOP</name>
<reference evidence="2" key="1">
    <citation type="submission" date="2020-07" db="EMBL/GenBank/DDBJ databases">
        <title>The High-quality genome of the commercially important snow crab, Chionoecetes opilio.</title>
        <authorList>
            <person name="Jeong J.-H."/>
            <person name="Ryu S."/>
        </authorList>
    </citation>
    <scope>NUCLEOTIDE SEQUENCE</scope>
    <source>
        <strain evidence="2">MADBK_172401_WGS</strain>
        <tissue evidence="2">Digestive gland</tissue>
    </source>
</reference>
<evidence type="ECO:0000313" key="2">
    <source>
        <dbReference type="EMBL" id="KAG0722347.1"/>
    </source>
</evidence>
<keyword evidence="3" id="KW-1185">Reference proteome</keyword>
<gene>
    <name evidence="2" type="ORF">GWK47_044646</name>
</gene>
<sequence>MAVYTEKHGTVLFDNHGEFTAANCAMEKKCCVGLYAFGCKSKSNGRLWSLNRGMLGESQNPKQLEIRSIKVKVGIRSKKYEKAEKIEEEYGHSNKQRKSSQERAQYRLFDISHKDALAHEEQRGPRPS</sequence>
<organism evidence="2 3">
    <name type="scientific">Chionoecetes opilio</name>
    <name type="common">Atlantic snow crab</name>
    <name type="synonym">Cancer opilio</name>
    <dbReference type="NCBI Taxonomy" id="41210"/>
    <lineage>
        <taxon>Eukaryota</taxon>
        <taxon>Metazoa</taxon>
        <taxon>Ecdysozoa</taxon>
        <taxon>Arthropoda</taxon>
        <taxon>Crustacea</taxon>
        <taxon>Multicrustacea</taxon>
        <taxon>Malacostraca</taxon>
        <taxon>Eumalacostraca</taxon>
        <taxon>Eucarida</taxon>
        <taxon>Decapoda</taxon>
        <taxon>Pleocyemata</taxon>
        <taxon>Brachyura</taxon>
        <taxon>Eubrachyura</taxon>
        <taxon>Majoidea</taxon>
        <taxon>Majidae</taxon>
        <taxon>Chionoecetes</taxon>
    </lineage>
</organism>
<feature type="region of interest" description="Disordered" evidence="1">
    <location>
        <begin position="86"/>
        <end position="105"/>
    </location>
</feature>
<evidence type="ECO:0000313" key="3">
    <source>
        <dbReference type="Proteomes" id="UP000770661"/>
    </source>
</evidence>
<dbReference type="AlphaFoldDB" id="A0A8J4Y834"/>
<comment type="caution">
    <text evidence="2">The sequence shown here is derived from an EMBL/GenBank/DDBJ whole genome shotgun (WGS) entry which is preliminary data.</text>
</comment>
<protein>
    <submittedName>
        <fullName evidence="2">Uncharacterized protein</fullName>
    </submittedName>
</protein>
<dbReference type="EMBL" id="JACEEZ010009713">
    <property type="protein sequence ID" value="KAG0722347.1"/>
    <property type="molecule type" value="Genomic_DNA"/>
</dbReference>
<dbReference type="Proteomes" id="UP000770661">
    <property type="component" value="Unassembled WGS sequence"/>
</dbReference>
<evidence type="ECO:0000256" key="1">
    <source>
        <dbReference type="SAM" id="MobiDB-lite"/>
    </source>
</evidence>
<proteinExistence type="predicted"/>